<dbReference type="InterPro" id="IPR051011">
    <property type="entry name" value="Metal_resp_trans_reg"/>
</dbReference>
<evidence type="ECO:0000313" key="6">
    <source>
        <dbReference type="Proteomes" id="UP000321379"/>
    </source>
</evidence>
<organism evidence="5 6">
    <name type="scientific">Lacisediminihabitans profunda</name>
    <dbReference type="NCBI Taxonomy" id="2594790"/>
    <lineage>
        <taxon>Bacteria</taxon>
        <taxon>Bacillati</taxon>
        <taxon>Actinomycetota</taxon>
        <taxon>Actinomycetes</taxon>
        <taxon>Micrococcales</taxon>
        <taxon>Microbacteriaceae</taxon>
        <taxon>Lacisediminihabitans</taxon>
    </lineage>
</organism>
<dbReference type="EMBL" id="VRMG01000010">
    <property type="protein sequence ID" value="TXN28925.1"/>
    <property type="molecule type" value="Genomic_DNA"/>
</dbReference>
<dbReference type="Proteomes" id="UP000321379">
    <property type="component" value="Unassembled WGS sequence"/>
</dbReference>
<keyword evidence="3" id="KW-0804">Transcription</keyword>
<dbReference type="Gene3D" id="1.10.10.10">
    <property type="entry name" value="Winged helix-like DNA-binding domain superfamily/Winged helix DNA-binding domain"/>
    <property type="match status" value="1"/>
</dbReference>
<dbReference type="PROSITE" id="PS50987">
    <property type="entry name" value="HTH_ARSR_2"/>
    <property type="match status" value="1"/>
</dbReference>
<dbReference type="InterPro" id="IPR036390">
    <property type="entry name" value="WH_DNA-bd_sf"/>
</dbReference>
<feature type="domain" description="HTH arsR-type" evidence="4">
    <location>
        <begin position="4"/>
        <end position="98"/>
    </location>
</feature>
<proteinExistence type="predicted"/>
<dbReference type="AlphaFoldDB" id="A0A5C8UKX3"/>
<evidence type="ECO:0000259" key="4">
    <source>
        <dbReference type="PROSITE" id="PS50987"/>
    </source>
</evidence>
<evidence type="ECO:0000256" key="2">
    <source>
        <dbReference type="ARBA" id="ARBA00023125"/>
    </source>
</evidence>
<protein>
    <submittedName>
        <fullName evidence="5">Winged helix-turn-helix transcriptional regulator</fullName>
    </submittedName>
</protein>
<dbReference type="GO" id="GO:0003700">
    <property type="term" value="F:DNA-binding transcription factor activity"/>
    <property type="evidence" value="ECO:0007669"/>
    <property type="project" value="InterPro"/>
</dbReference>
<reference evidence="5 6" key="1">
    <citation type="submission" date="2019-08" db="EMBL/GenBank/DDBJ databases">
        <title>Bacterial whole genome sequence for Glaciihabitans sp. CHu50b-6-2.</title>
        <authorList>
            <person name="Jin L."/>
        </authorList>
    </citation>
    <scope>NUCLEOTIDE SEQUENCE [LARGE SCALE GENOMIC DNA]</scope>
    <source>
        <strain evidence="5 6">CHu50b-6-2</strain>
    </source>
</reference>
<evidence type="ECO:0000313" key="5">
    <source>
        <dbReference type="EMBL" id="TXN28925.1"/>
    </source>
</evidence>
<dbReference type="GO" id="GO:0003677">
    <property type="term" value="F:DNA binding"/>
    <property type="evidence" value="ECO:0007669"/>
    <property type="project" value="UniProtKB-KW"/>
</dbReference>
<evidence type="ECO:0000256" key="3">
    <source>
        <dbReference type="ARBA" id="ARBA00023163"/>
    </source>
</evidence>
<dbReference type="SUPFAM" id="SSF46785">
    <property type="entry name" value="Winged helix' DNA-binding domain"/>
    <property type="match status" value="1"/>
</dbReference>
<dbReference type="PRINTS" id="PR00778">
    <property type="entry name" value="HTHARSR"/>
</dbReference>
<dbReference type="PANTHER" id="PTHR43132">
    <property type="entry name" value="ARSENICAL RESISTANCE OPERON REPRESSOR ARSR-RELATED"/>
    <property type="match status" value="1"/>
</dbReference>
<comment type="caution">
    <text evidence="5">The sequence shown here is derived from an EMBL/GenBank/DDBJ whole genome shotgun (WGS) entry which is preliminary data.</text>
</comment>
<gene>
    <name evidence="5" type="ORF">FVP33_15490</name>
</gene>
<keyword evidence="6" id="KW-1185">Reference proteome</keyword>
<keyword evidence="1" id="KW-0805">Transcription regulation</keyword>
<evidence type="ECO:0000256" key="1">
    <source>
        <dbReference type="ARBA" id="ARBA00023015"/>
    </source>
</evidence>
<accession>A0A5C8UKX3</accession>
<sequence>MDAAEVSVARLTADLFRAVAHPARVRVLEVLMSGESSVGVLAERLGMEISHLSHQLGVLRRAHLVVTRREGPMVYYSIRDPRLSQLLAVAKQMLVSSLEDSRDLLVTMGEADLQDVGARVDIGSSQ</sequence>
<dbReference type="InterPro" id="IPR001845">
    <property type="entry name" value="HTH_ArsR_DNA-bd_dom"/>
</dbReference>
<dbReference type="Pfam" id="PF12840">
    <property type="entry name" value="HTH_20"/>
    <property type="match status" value="1"/>
</dbReference>
<dbReference type="InterPro" id="IPR011991">
    <property type="entry name" value="ArsR-like_HTH"/>
</dbReference>
<dbReference type="RefSeq" id="WP_147784595.1">
    <property type="nucleotide sequence ID" value="NZ_VRMG01000010.1"/>
</dbReference>
<dbReference type="CDD" id="cd00090">
    <property type="entry name" value="HTH_ARSR"/>
    <property type="match status" value="1"/>
</dbReference>
<keyword evidence="2" id="KW-0238">DNA-binding</keyword>
<dbReference type="SMART" id="SM00418">
    <property type="entry name" value="HTH_ARSR"/>
    <property type="match status" value="1"/>
</dbReference>
<dbReference type="InterPro" id="IPR036388">
    <property type="entry name" value="WH-like_DNA-bd_sf"/>
</dbReference>
<dbReference type="NCBIfam" id="NF033788">
    <property type="entry name" value="HTH_metalloreg"/>
    <property type="match status" value="1"/>
</dbReference>
<dbReference type="PANTHER" id="PTHR43132:SF2">
    <property type="entry name" value="ARSENICAL RESISTANCE OPERON REPRESSOR ARSR-RELATED"/>
    <property type="match status" value="1"/>
</dbReference>
<name>A0A5C8UKX3_9MICO</name>